<feature type="domain" description="Peptidase M20 dimerisation" evidence="8">
    <location>
        <begin position="206"/>
        <end position="310"/>
    </location>
</feature>
<evidence type="ECO:0000256" key="2">
    <source>
        <dbReference type="ARBA" id="ARBA00001947"/>
    </source>
</evidence>
<organism evidence="9">
    <name type="scientific">hydrocarbon metagenome</name>
    <dbReference type="NCBI Taxonomy" id="938273"/>
    <lineage>
        <taxon>unclassified sequences</taxon>
        <taxon>metagenomes</taxon>
        <taxon>ecological metagenomes</taxon>
    </lineage>
</organism>
<comment type="similarity">
    <text evidence="3">Belongs to the peptidase M20A family.</text>
</comment>
<dbReference type="EMBL" id="LNQE01000851">
    <property type="protein sequence ID" value="KUG24327.1"/>
    <property type="molecule type" value="Genomic_DNA"/>
</dbReference>
<dbReference type="PANTHER" id="PTHR43808">
    <property type="entry name" value="ACETYLORNITHINE DEACETYLASE"/>
    <property type="match status" value="1"/>
</dbReference>
<reference evidence="9" key="1">
    <citation type="journal article" date="2015" name="Proc. Natl. Acad. Sci. U.S.A.">
        <title>Networks of energetic and metabolic interactions define dynamics in microbial communities.</title>
        <authorList>
            <person name="Embree M."/>
            <person name="Liu J.K."/>
            <person name="Al-Bassam M.M."/>
            <person name="Zengler K."/>
        </authorList>
    </citation>
    <scope>NUCLEOTIDE SEQUENCE</scope>
</reference>
<proteinExistence type="inferred from homology"/>
<dbReference type="Gene3D" id="3.40.630.10">
    <property type="entry name" value="Zn peptidases"/>
    <property type="match status" value="2"/>
</dbReference>
<dbReference type="InterPro" id="IPR002933">
    <property type="entry name" value="Peptidase_M20"/>
</dbReference>
<gene>
    <name evidence="9" type="ORF">ASZ90_005878</name>
</gene>
<dbReference type="NCBIfam" id="TIGR01910">
    <property type="entry name" value="DapE-ArgE"/>
    <property type="match status" value="1"/>
</dbReference>
<keyword evidence="5" id="KW-0378">Hydrolase</keyword>
<protein>
    <submittedName>
        <fullName evidence="9">Succinyl-diaminopimelate desuccinylase</fullName>
    </submittedName>
</protein>
<accession>A0A0W8FTW8</accession>
<dbReference type="NCBIfam" id="NF010589">
    <property type="entry name" value="PRK13983.1"/>
    <property type="match status" value="1"/>
</dbReference>
<dbReference type="InterPro" id="IPR036264">
    <property type="entry name" value="Bact_exopeptidase_dim_dom"/>
</dbReference>
<evidence type="ECO:0000256" key="1">
    <source>
        <dbReference type="ARBA" id="ARBA00001941"/>
    </source>
</evidence>
<keyword evidence="4" id="KW-0479">Metal-binding</keyword>
<dbReference type="InterPro" id="IPR050072">
    <property type="entry name" value="Peptidase_M20A"/>
</dbReference>
<dbReference type="PANTHER" id="PTHR43808:SF32">
    <property type="entry name" value="ARGE_DAPE-RELATED DEACYLASE"/>
    <property type="match status" value="1"/>
</dbReference>
<comment type="caution">
    <text evidence="9">The sequence shown here is derived from an EMBL/GenBank/DDBJ whole genome shotgun (WGS) entry which is preliminary data.</text>
</comment>
<dbReference type="GO" id="GO:0046872">
    <property type="term" value="F:metal ion binding"/>
    <property type="evidence" value="ECO:0007669"/>
    <property type="project" value="UniProtKB-KW"/>
</dbReference>
<keyword evidence="7" id="KW-0170">Cobalt</keyword>
<dbReference type="GO" id="GO:0016787">
    <property type="term" value="F:hydrolase activity"/>
    <property type="evidence" value="ECO:0007669"/>
    <property type="project" value="UniProtKB-KW"/>
</dbReference>
<evidence type="ECO:0000313" key="9">
    <source>
        <dbReference type="EMBL" id="KUG24327.1"/>
    </source>
</evidence>
<name>A0A0W8FTW8_9ZZZZ</name>
<evidence type="ECO:0000256" key="4">
    <source>
        <dbReference type="ARBA" id="ARBA00022723"/>
    </source>
</evidence>
<dbReference type="SUPFAM" id="SSF55031">
    <property type="entry name" value="Bacterial exopeptidase dimerisation domain"/>
    <property type="match status" value="1"/>
</dbReference>
<dbReference type="SUPFAM" id="SSF53187">
    <property type="entry name" value="Zn-dependent exopeptidases"/>
    <property type="match status" value="1"/>
</dbReference>
<evidence type="ECO:0000259" key="8">
    <source>
        <dbReference type="Pfam" id="PF07687"/>
    </source>
</evidence>
<evidence type="ECO:0000256" key="5">
    <source>
        <dbReference type="ARBA" id="ARBA00022801"/>
    </source>
</evidence>
<comment type="cofactor">
    <cofactor evidence="2">
        <name>Zn(2+)</name>
        <dbReference type="ChEBI" id="CHEBI:29105"/>
    </cofactor>
</comment>
<dbReference type="Pfam" id="PF01546">
    <property type="entry name" value="Peptidase_M20"/>
    <property type="match status" value="1"/>
</dbReference>
<dbReference type="Gene3D" id="3.30.70.360">
    <property type="match status" value="1"/>
</dbReference>
<keyword evidence="6" id="KW-0862">Zinc</keyword>
<evidence type="ECO:0000256" key="6">
    <source>
        <dbReference type="ARBA" id="ARBA00022833"/>
    </source>
</evidence>
<evidence type="ECO:0000256" key="7">
    <source>
        <dbReference type="ARBA" id="ARBA00023285"/>
    </source>
</evidence>
<dbReference type="Pfam" id="PF07687">
    <property type="entry name" value="M20_dimer"/>
    <property type="match status" value="1"/>
</dbReference>
<dbReference type="InterPro" id="IPR010182">
    <property type="entry name" value="ArgE/DapE"/>
</dbReference>
<dbReference type="InterPro" id="IPR011650">
    <property type="entry name" value="Peptidase_M20_dimer"/>
</dbReference>
<comment type="cofactor">
    <cofactor evidence="1">
        <name>Co(2+)</name>
        <dbReference type="ChEBI" id="CHEBI:48828"/>
    </cofactor>
</comment>
<sequence length="413" mass="45946">MINNDEFKRISQRIDSYREDMIELQIALSAVSAIGPENGGDGELMKAGLLETRLVQMGFKNFRHCDAKDERVSSGIRPNFITTIEGKNKNRFIWIITHMDIVPPGELRLWSHDPYSAYVKNGHIFGRGVEDNQQDMVASIFAAKAFIDEGLVPENSINLTFVADEETSSNKGLYYMIDFADPLFNKDDLIVVPDSGNPEGSLIEVAEKSMLWLCFKTKGKQCHGSNPHLGNNAFVAASHLVTKLVKLKKLFPESDPLFDPPQSTFEPTKKEANVGNINTIPGEDIFCMDCRVLPNYDLQDVMTAIQKIVRGIENKFKVQIEISIAQYVQSAKPTSSDAPIVQMLTKAIKEVYGVKAYPGGVGAGTVASYIRKKNFPVAVWSKTNQTAHQPDENCPIDNMPGNAKVFAHLFLQK</sequence>
<evidence type="ECO:0000256" key="3">
    <source>
        <dbReference type="ARBA" id="ARBA00006247"/>
    </source>
</evidence>
<dbReference type="AlphaFoldDB" id="A0A0W8FTW8"/>